<dbReference type="Proteomes" id="UP000002668">
    <property type="component" value="Genome"/>
</dbReference>
<dbReference type="InParanoid" id="E4ZVK2"/>
<keyword evidence="2" id="KW-1185">Reference proteome</keyword>
<gene>
    <name evidence="1" type="ORF">LEMA_uP027800.1</name>
</gene>
<organism evidence="2">
    <name type="scientific">Leptosphaeria maculans (strain JN3 / isolate v23.1.3 / race Av1-4-5-6-7-8)</name>
    <name type="common">Blackleg fungus</name>
    <name type="synonym">Phoma lingam</name>
    <dbReference type="NCBI Taxonomy" id="985895"/>
    <lineage>
        <taxon>Eukaryota</taxon>
        <taxon>Fungi</taxon>
        <taxon>Dikarya</taxon>
        <taxon>Ascomycota</taxon>
        <taxon>Pezizomycotina</taxon>
        <taxon>Dothideomycetes</taxon>
        <taxon>Pleosporomycetidae</taxon>
        <taxon>Pleosporales</taxon>
        <taxon>Pleosporineae</taxon>
        <taxon>Leptosphaeriaceae</taxon>
        <taxon>Plenodomus</taxon>
        <taxon>Plenodomus lingam/Leptosphaeria maculans species complex</taxon>
    </lineage>
</organism>
<evidence type="ECO:0000313" key="2">
    <source>
        <dbReference type="Proteomes" id="UP000002668"/>
    </source>
</evidence>
<evidence type="ECO:0000313" key="1">
    <source>
        <dbReference type="EMBL" id="CBX95628.1"/>
    </source>
</evidence>
<accession>E4ZVK2</accession>
<dbReference type="VEuPathDB" id="FungiDB:LEMA_uP027800.1"/>
<dbReference type="AlphaFoldDB" id="E4ZVK2"/>
<dbReference type="EMBL" id="FP929127">
    <property type="protein sequence ID" value="CBX95628.1"/>
    <property type="molecule type" value="Genomic_DNA"/>
</dbReference>
<dbReference type="HOGENOM" id="CLU_3125354_0_0_1"/>
<name>E4ZVK2_LEPMJ</name>
<reference evidence="2" key="1">
    <citation type="journal article" date="2011" name="Nat. Commun.">
        <title>Effector diversification within compartments of the Leptosphaeria maculans genome affected by Repeat-Induced Point mutations.</title>
        <authorList>
            <person name="Rouxel T."/>
            <person name="Grandaubert J."/>
            <person name="Hane J.K."/>
            <person name="Hoede C."/>
            <person name="van de Wouw A.P."/>
            <person name="Couloux A."/>
            <person name="Dominguez V."/>
            <person name="Anthouard V."/>
            <person name="Bally P."/>
            <person name="Bourras S."/>
            <person name="Cozijnsen A.J."/>
            <person name="Ciuffetti L.M."/>
            <person name="Degrave A."/>
            <person name="Dilmaghani A."/>
            <person name="Duret L."/>
            <person name="Fudal I."/>
            <person name="Goodwin S.B."/>
            <person name="Gout L."/>
            <person name="Glaser N."/>
            <person name="Linglin J."/>
            <person name="Kema G.H.J."/>
            <person name="Lapalu N."/>
            <person name="Lawrence C.B."/>
            <person name="May K."/>
            <person name="Meyer M."/>
            <person name="Ollivier B."/>
            <person name="Poulain J."/>
            <person name="Schoch C.L."/>
            <person name="Simon A."/>
            <person name="Spatafora J.W."/>
            <person name="Stachowiak A."/>
            <person name="Turgeon B.G."/>
            <person name="Tyler B.M."/>
            <person name="Vincent D."/>
            <person name="Weissenbach J."/>
            <person name="Amselem J."/>
            <person name="Quesneville H."/>
            <person name="Oliver R.P."/>
            <person name="Wincker P."/>
            <person name="Balesdent M.-H."/>
            <person name="Howlett B.J."/>
        </authorList>
    </citation>
    <scope>NUCLEOTIDE SEQUENCE [LARGE SCALE GENOMIC DNA]</scope>
    <source>
        <strain evidence="2">JN3 / isolate v23.1.3 / race Av1-4-5-6-7-8</strain>
    </source>
</reference>
<protein>
    <submittedName>
        <fullName evidence="1">Predicted protein</fullName>
    </submittedName>
</protein>
<proteinExistence type="predicted"/>
<sequence>MCQPVCVAIIVWGHYSHTYYSMRYERILPSDKYGICSHIPARSSFTALDQ</sequence>